<keyword evidence="1" id="KW-1133">Transmembrane helix</keyword>
<evidence type="ECO:0000313" key="2">
    <source>
        <dbReference type="EMBL" id="TEA10669.1"/>
    </source>
</evidence>
<reference evidence="2 3" key="1">
    <citation type="submission" date="2018-11" db="EMBL/GenBank/DDBJ databases">
        <title>Genome sequence and assembly of Colletotrichum sidae.</title>
        <authorList>
            <person name="Gan P."/>
            <person name="Shirasu K."/>
        </authorList>
    </citation>
    <scope>NUCLEOTIDE SEQUENCE [LARGE SCALE GENOMIC DNA]</scope>
    <source>
        <strain evidence="2 3">CBS 518.97</strain>
    </source>
</reference>
<proteinExistence type="predicted"/>
<dbReference type="AlphaFoldDB" id="A0A4R8T226"/>
<keyword evidence="1" id="KW-0472">Membrane</keyword>
<evidence type="ECO:0000313" key="3">
    <source>
        <dbReference type="Proteomes" id="UP000295604"/>
    </source>
</evidence>
<keyword evidence="1" id="KW-0812">Transmembrane</keyword>
<comment type="caution">
    <text evidence="2">The sequence shown here is derived from an EMBL/GenBank/DDBJ whole genome shotgun (WGS) entry which is preliminary data.</text>
</comment>
<feature type="transmembrane region" description="Helical" evidence="1">
    <location>
        <begin position="30"/>
        <end position="50"/>
    </location>
</feature>
<protein>
    <submittedName>
        <fullName evidence="2">Uncharacterized protein</fullName>
    </submittedName>
</protein>
<accession>A0A4R8T226</accession>
<dbReference type="EMBL" id="QAPF01000483">
    <property type="protein sequence ID" value="TEA10669.1"/>
    <property type="molecule type" value="Genomic_DNA"/>
</dbReference>
<name>A0A4R8T226_9PEZI</name>
<dbReference type="Proteomes" id="UP000295604">
    <property type="component" value="Unassembled WGS sequence"/>
</dbReference>
<gene>
    <name evidence="2" type="ORF">C8034_v009060</name>
</gene>
<evidence type="ECO:0000256" key="1">
    <source>
        <dbReference type="SAM" id="Phobius"/>
    </source>
</evidence>
<keyword evidence="3" id="KW-1185">Reference proteome</keyword>
<organism evidence="2 3">
    <name type="scientific">Colletotrichum sidae</name>
    <dbReference type="NCBI Taxonomy" id="1347389"/>
    <lineage>
        <taxon>Eukaryota</taxon>
        <taxon>Fungi</taxon>
        <taxon>Dikarya</taxon>
        <taxon>Ascomycota</taxon>
        <taxon>Pezizomycotina</taxon>
        <taxon>Sordariomycetes</taxon>
        <taxon>Hypocreomycetidae</taxon>
        <taxon>Glomerellales</taxon>
        <taxon>Glomerellaceae</taxon>
        <taxon>Colletotrichum</taxon>
        <taxon>Colletotrichum orbiculare species complex</taxon>
    </lineage>
</organism>
<sequence length="66" mass="8209">MNFIRIINNYKNCNYFYKGLKRLISYESNFTTFLNSFKMIIIIFNFTILLENKTMNRTRKRRKKQI</sequence>